<sequence length="244" mass="26798">MIPHIRFERRDIEIADDQRGAVDLAGPLGHAFEEIELLPELRVDQAVGFVAAGRNIDILDNHIAARTEQFDADMAGFTIVLPVVAGKGFQRNAADRGDAVISLLPVHGEMFVPERTEGFIGELRFLAFYFLQAQHIGCLFRQEFLHQRRAQANGVDVPAGDRNRGCDHGGEIGGDAPGGKHAGEVIRQAPENRKPPSRGHWDGGSVKRSSRLASRHVSVWGNRGETHSLADLPKHTMTRRLAGK</sequence>
<organism evidence="2 3">
    <name type="scientific">Croceibacterium xixiisoli</name>
    <dbReference type="NCBI Taxonomy" id="1476466"/>
    <lineage>
        <taxon>Bacteria</taxon>
        <taxon>Pseudomonadati</taxon>
        <taxon>Pseudomonadota</taxon>
        <taxon>Alphaproteobacteria</taxon>
        <taxon>Sphingomonadales</taxon>
        <taxon>Erythrobacteraceae</taxon>
        <taxon>Croceibacterium</taxon>
    </lineage>
</organism>
<accession>A0A6I4TNK4</accession>
<name>A0A6I4TNK4_9SPHN</name>
<feature type="region of interest" description="Disordered" evidence="1">
    <location>
        <begin position="188"/>
        <end position="219"/>
    </location>
</feature>
<keyword evidence="3" id="KW-1185">Reference proteome</keyword>
<dbReference type="EMBL" id="WTYJ01000001">
    <property type="protein sequence ID" value="MXO97655.1"/>
    <property type="molecule type" value="Genomic_DNA"/>
</dbReference>
<comment type="caution">
    <text evidence="2">The sequence shown here is derived from an EMBL/GenBank/DDBJ whole genome shotgun (WGS) entry which is preliminary data.</text>
</comment>
<reference evidence="2 3" key="1">
    <citation type="submission" date="2019-12" db="EMBL/GenBank/DDBJ databases">
        <title>Genomic-based taxomic classification of the family Erythrobacteraceae.</title>
        <authorList>
            <person name="Xu L."/>
        </authorList>
    </citation>
    <scope>NUCLEOTIDE SEQUENCE [LARGE SCALE GENOMIC DNA]</scope>
    <source>
        <strain evidence="2 3">S36</strain>
    </source>
</reference>
<proteinExistence type="predicted"/>
<evidence type="ECO:0000313" key="3">
    <source>
        <dbReference type="Proteomes" id="UP000469430"/>
    </source>
</evidence>
<evidence type="ECO:0000256" key="1">
    <source>
        <dbReference type="SAM" id="MobiDB-lite"/>
    </source>
</evidence>
<evidence type="ECO:0000313" key="2">
    <source>
        <dbReference type="EMBL" id="MXO97655.1"/>
    </source>
</evidence>
<dbReference type="Proteomes" id="UP000469430">
    <property type="component" value="Unassembled WGS sequence"/>
</dbReference>
<protein>
    <submittedName>
        <fullName evidence="2">Uncharacterized protein</fullName>
    </submittedName>
</protein>
<dbReference type="AlphaFoldDB" id="A0A6I4TNK4"/>
<gene>
    <name evidence="2" type="ORF">GRI97_01465</name>
</gene>